<name>A0ABP0PL31_9DINO</name>
<proteinExistence type="predicted"/>
<comment type="caution">
    <text evidence="1">The sequence shown here is derived from an EMBL/GenBank/DDBJ whole genome shotgun (WGS) entry which is preliminary data.</text>
</comment>
<sequence>VSIKAEQDSAKRRKTEWHAGLQKMPGDTTLCKEILDYLSMFTDPTEQVSRDQSASARVHPADLALEAFKDEETTYLTTQKIHTFLQEAHAVHGKKFEMDLETVEANMVGMRRISVPLTSIVLQRPDDGLPCIGDWLTTAISFMFSGSRLGREPLDLNAHVMKSDGAFLFIKKGFTRLTAPLLFLLIASDIDPVAGKDLILPLLPAFSEMFNLPVNVSVTTDAEMVSFDSIQLSAQGSERQKKDIMKCALRFEKLILERRLTESCRDSNDQELLQSIVNRYNGYKATAALRRWQIGPDMMSAMLAVICGMTSESRDLVRMHLDHNKFDESGKCLSFHQVSGAAQALHFQKYNLWWSMNAKKVKKSEHLKAAEYKVTITSLNHDFKEAVAFNQRRCKVGATQKNTH</sequence>
<reference evidence="1 2" key="1">
    <citation type="submission" date="2024-02" db="EMBL/GenBank/DDBJ databases">
        <authorList>
            <person name="Chen Y."/>
            <person name="Shah S."/>
            <person name="Dougan E. K."/>
            <person name="Thang M."/>
            <person name="Chan C."/>
        </authorList>
    </citation>
    <scope>NUCLEOTIDE SEQUENCE [LARGE SCALE GENOMIC DNA]</scope>
</reference>
<dbReference type="Proteomes" id="UP001642484">
    <property type="component" value="Unassembled WGS sequence"/>
</dbReference>
<organism evidence="1 2">
    <name type="scientific">Durusdinium trenchii</name>
    <dbReference type="NCBI Taxonomy" id="1381693"/>
    <lineage>
        <taxon>Eukaryota</taxon>
        <taxon>Sar</taxon>
        <taxon>Alveolata</taxon>
        <taxon>Dinophyceae</taxon>
        <taxon>Suessiales</taxon>
        <taxon>Symbiodiniaceae</taxon>
        <taxon>Durusdinium</taxon>
    </lineage>
</organism>
<dbReference type="EMBL" id="CAXAMN010023157">
    <property type="protein sequence ID" value="CAK9075624.1"/>
    <property type="molecule type" value="Genomic_DNA"/>
</dbReference>
<keyword evidence="2" id="KW-1185">Reference proteome</keyword>
<gene>
    <name evidence="1" type="ORF">CCMP2556_LOCUS37249</name>
</gene>
<evidence type="ECO:0000313" key="1">
    <source>
        <dbReference type="EMBL" id="CAK9075624.1"/>
    </source>
</evidence>
<evidence type="ECO:0000313" key="2">
    <source>
        <dbReference type="Proteomes" id="UP001642484"/>
    </source>
</evidence>
<accession>A0ABP0PL31</accession>
<protein>
    <submittedName>
        <fullName evidence="1">Uncharacterized protein</fullName>
    </submittedName>
</protein>
<feature type="non-terminal residue" evidence="1">
    <location>
        <position position="1"/>
    </location>
</feature>